<dbReference type="Gramene" id="KCW63112">
    <property type="protein sequence ID" value="KCW63112"/>
    <property type="gene ID" value="EUGRSUZ_G00721"/>
</dbReference>
<protein>
    <recommendedName>
        <fullName evidence="4">AMP-dependent synthetase/ligase domain-containing protein</fullName>
    </recommendedName>
</protein>
<keyword evidence="2" id="KW-0436">Ligase</keyword>
<dbReference type="InterPro" id="IPR000873">
    <property type="entry name" value="AMP-dep_synth/lig_dom"/>
</dbReference>
<sequence length="140" mass="15350">MCVYLQSAGTGVIVFLLENVFVLQFVILFPAVIHCRATVAPLNPFYIAKVLEFYLSDSEPKLLLTLQEGNRRAQSAASKLNIPHLTANLHFADTKITLFDQRRAEPSLDSMSTVVNDPSDVAMFLHTSGAMGHPSPIACC</sequence>
<dbReference type="PANTHER" id="PTHR43201:SF5">
    <property type="entry name" value="MEDIUM-CHAIN ACYL-COA LIGASE ACSF2, MITOCHONDRIAL"/>
    <property type="match status" value="1"/>
</dbReference>
<organism evidence="5">
    <name type="scientific">Eucalyptus grandis</name>
    <name type="common">Flooded gum</name>
    <dbReference type="NCBI Taxonomy" id="71139"/>
    <lineage>
        <taxon>Eukaryota</taxon>
        <taxon>Viridiplantae</taxon>
        <taxon>Streptophyta</taxon>
        <taxon>Embryophyta</taxon>
        <taxon>Tracheophyta</taxon>
        <taxon>Spermatophyta</taxon>
        <taxon>Magnoliopsida</taxon>
        <taxon>eudicotyledons</taxon>
        <taxon>Gunneridae</taxon>
        <taxon>Pentapetalae</taxon>
        <taxon>rosids</taxon>
        <taxon>malvids</taxon>
        <taxon>Myrtales</taxon>
        <taxon>Myrtaceae</taxon>
        <taxon>Myrtoideae</taxon>
        <taxon>Eucalypteae</taxon>
        <taxon>Eucalyptus</taxon>
    </lineage>
</organism>
<dbReference type="STRING" id="71139.A0A059BA57"/>
<dbReference type="EMBL" id="KK198759">
    <property type="protein sequence ID" value="KCW63112.1"/>
    <property type="molecule type" value="Genomic_DNA"/>
</dbReference>
<feature type="domain" description="AMP-dependent synthetase/ligase" evidence="4">
    <location>
        <begin position="15"/>
        <end position="134"/>
    </location>
</feature>
<proteinExistence type="inferred from homology"/>
<keyword evidence="3" id="KW-1133">Transmembrane helix</keyword>
<evidence type="ECO:0000256" key="1">
    <source>
        <dbReference type="ARBA" id="ARBA00006432"/>
    </source>
</evidence>
<dbReference type="Pfam" id="PF00501">
    <property type="entry name" value="AMP-binding"/>
    <property type="match status" value="1"/>
</dbReference>
<dbReference type="InParanoid" id="A0A059BA57"/>
<evidence type="ECO:0000313" key="5">
    <source>
        <dbReference type="EMBL" id="KCW63112.1"/>
    </source>
</evidence>
<keyword evidence="3" id="KW-0812">Transmembrane</keyword>
<gene>
    <name evidence="5" type="ORF">EUGRSUZ_G00721</name>
</gene>
<evidence type="ECO:0000256" key="2">
    <source>
        <dbReference type="ARBA" id="ARBA00022598"/>
    </source>
</evidence>
<feature type="transmembrane region" description="Helical" evidence="3">
    <location>
        <begin position="12"/>
        <end position="33"/>
    </location>
</feature>
<evidence type="ECO:0000256" key="3">
    <source>
        <dbReference type="SAM" id="Phobius"/>
    </source>
</evidence>
<dbReference type="InterPro" id="IPR042099">
    <property type="entry name" value="ANL_N_sf"/>
</dbReference>
<keyword evidence="3" id="KW-0472">Membrane</keyword>
<dbReference type="eggNOG" id="KOG1176">
    <property type="taxonomic scope" value="Eukaryota"/>
</dbReference>
<name>A0A059BA57_EUCGR</name>
<reference evidence="5" key="1">
    <citation type="submission" date="2013-07" db="EMBL/GenBank/DDBJ databases">
        <title>The genome of Eucalyptus grandis.</title>
        <authorList>
            <person name="Schmutz J."/>
            <person name="Hayes R."/>
            <person name="Myburg A."/>
            <person name="Tuskan G."/>
            <person name="Grattapaglia D."/>
            <person name="Rokhsar D.S."/>
        </authorList>
    </citation>
    <scope>NUCLEOTIDE SEQUENCE</scope>
    <source>
        <tissue evidence="5">Leaf extractions</tissue>
    </source>
</reference>
<evidence type="ECO:0000259" key="4">
    <source>
        <dbReference type="Pfam" id="PF00501"/>
    </source>
</evidence>
<comment type="similarity">
    <text evidence="1">Belongs to the ATP-dependent AMP-binding enzyme family.</text>
</comment>
<dbReference type="GO" id="GO:0016874">
    <property type="term" value="F:ligase activity"/>
    <property type="evidence" value="ECO:0007669"/>
    <property type="project" value="UniProtKB-KW"/>
</dbReference>
<dbReference type="SUPFAM" id="SSF56801">
    <property type="entry name" value="Acetyl-CoA synthetase-like"/>
    <property type="match status" value="1"/>
</dbReference>
<dbReference type="Gene3D" id="3.40.50.12780">
    <property type="entry name" value="N-terminal domain of ligase-like"/>
    <property type="match status" value="1"/>
</dbReference>
<dbReference type="AlphaFoldDB" id="A0A059BA57"/>
<accession>A0A059BA57</accession>
<dbReference type="PANTHER" id="PTHR43201">
    <property type="entry name" value="ACYL-COA SYNTHETASE"/>
    <property type="match status" value="1"/>
</dbReference>